<organism evidence="1 2">
    <name type="scientific">Aspergillus heteromorphus CBS 117.55</name>
    <dbReference type="NCBI Taxonomy" id="1448321"/>
    <lineage>
        <taxon>Eukaryota</taxon>
        <taxon>Fungi</taxon>
        <taxon>Dikarya</taxon>
        <taxon>Ascomycota</taxon>
        <taxon>Pezizomycotina</taxon>
        <taxon>Eurotiomycetes</taxon>
        <taxon>Eurotiomycetidae</taxon>
        <taxon>Eurotiales</taxon>
        <taxon>Aspergillaceae</taxon>
        <taxon>Aspergillus</taxon>
        <taxon>Aspergillus subgen. Circumdati</taxon>
    </lineage>
</organism>
<dbReference type="Gene3D" id="3.40.50.1820">
    <property type="entry name" value="alpha/beta hydrolase"/>
    <property type="match status" value="1"/>
</dbReference>
<sequence length="412" mass="46969">MSASHFKVVEHAIPCQSIREYPHAVRADHPPLRLAVKQYIPLNNPNPSPDDLTIIAGHANGIPKECYEPIWDELLALTKVKVKAIWIADCSHQGASGILNESVMSDDPNWFDHSRDLLHMVNHFRDQIHPPIMGIAHSFSCSQFVHLSIMHPRLFHSLAFLEPMVQVENPSKRGGRSPSLWASSRPDQWPSQADAEKFIRSSAFWRKWDPRVVDRYIRFGLRPLPTALYPDSSSDAVTLTTTKAQEAWTYLRFNATPQRDNSDSGERFLGPDVAMAGKDGDMNNRQYVTTSPWPCIAFEFLPYVRPAVLFVFGEKSHINVPDRRRDKLQRTGKGLGVLRGATHMVPLEKVADIGRLLSDWLEAQHEAFWEEREFFRTHDSGKSEQGTMALSSLWVEHVKKPVDTKREKKSRL</sequence>
<accession>A0A317WU51</accession>
<protein>
    <submittedName>
        <fullName evidence="1">Toxin biosynthesis protein</fullName>
    </submittedName>
</protein>
<gene>
    <name evidence="1" type="ORF">BO70DRAFT_385401</name>
</gene>
<evidence type="ECO:0000313" key="2">
    <source>
        <dbReference type="Proteomes" id="UP000247233"/>
    </source>
</evidence>
<dbReference type="InterPro" id="IPR029058">
    <property type="entry name" value="AB_hydrolase_fold"/>
</dbReference>
<dbReference type="Proteomes" id="UP000247233">
    <property type="component" value="Unassembled WGS sequence"/>
</dbReference>
<dbReference type="OrthoDB" id="94039at2759"/>
<dbReference type="STRING" id="1448321.A0A317WU51"/>
<dbReference type="GeneID" id="37067969"/>
<name>A0A317WU51_9EURO</name>
<dbReference type="EMBL" id="MSFL01000004">
    <property type="protein sequence ID" value="PWY89351.1"/>
    <property type="molecule type" value="Genomic_DNA"/>
</dbReference>
<proteinExistence type="predicted"/>
<evidence type="ECO:0000313" key="1">
    <source>
        <dbReference type="EMBL" id="PWY89351.1"/>
    </source>
</evidence>
<reference evidence="1 2" key="1">
    <citation type="submission" date="2016-12" db="EMBL/GenBank/DDBJ databases">
        <title>The genomes of Aspergillus section Nigri reveals drivers in fungal speciation.</title>
        <authorList>
            <consortium name="DOE Joint Genome Institute"/>
            <person name="Vesth T.C."/>
            <person name="Nybo J."/>
            <person name="Theobald S."/>
            <person name="Brandl J."/>
            <person name="Frisvad J.C."/>
            <person name="Nielsen K.F."/>
            <person name="Lyhne E.K."/>
            <person name="Kogle M.E."/>
            <person name="Kuo A."/>
            <person name="Riley R."/>
            <person name="Clum A."/>
            <person name="Nolan M."/>
            <person name="Lipzen A."/>
            <person name="Salamov A."/>
            <person name="Henrissat B."/>
            <person name="Wiebenga A."/>
            <person name="De Vries R.P."/>
            <person name="Grigoriev I.V."/>
            <person name="Mortensen U.H."/>
            <person name="Andersen M.R."/>
            <person name="Baker S.E."/>
        </authorList>
    </citation>
    <scope>NUCLEOTIDE SEQUENCE [LARGE SCALE GENOMIC DNA]</scope>
    <source>
        <strain evidence="1 2">CBS 117.55</strain>
    </source>
</reference>
<keyword evidence="2" id="KW-1185">Reference proteome</keyword>
<dbReference type="AlphaFoldDB" id="A0A317WU51"/>
<comment type="caution">
    <text evidence="1">The sequence shown here is derived from an EMBL/GenBank/DDBJ whole genome shotgun (WGS) entry which is preliminary data.</text>
</comment>
<dbReference type="RefSeq" id="XP_025402538.1">
    <property type="nucleotide sequence ID" value="XM_025545732.1"/>
</dbReference>
<dbReference type="VEuPathDB" id="FungiDB:BO70DRAFT_385401"/>
<dbReference type="SUPFAM" id="SSF53474">
    <property type="entry name" value="alpha/beta-Hydrolases"/>
    <property type="match status" value="1"/>
</dbReference>